<dbReference type="InterPro" id="IPR050204">
    <property type="entry name" value="AraC_XylS_family_regulators"/>
</dbReference>
<dbReference type="Proteomes" id="UP000006693">
    <property type="component" value="Chromosome 2"/>
</dbReference>
<reference evidence="5 6" key="1">
    <citation type="journal article" date="2004" name="Proc. Natl. Acad. Sci. U.S.A.">
        <title>Structural flexibility in the Burkholderia mallei genome.</title>
        <authorList>
            <person name="Nierman W.C."/>
            <person name="DeShazer D."/>
            <person name="Kim H.S."/>
            <person name="Tettelin H."/>
            <person name="Nelson K.E."/>
            <person name="Feldblyum T."/>
            <person name="Ulrich R.L."/>
            <person name="Ronning C.M."/>
            <person name="Brinkac L.M."/>
            <person name="Daugherty S.C."/>
            <person name="Davidsen T.D."/>
            <person name="Deboy R.T."/>
            <person name="Dimitrov G."/>
            <person name="Dodson R.J."/>
            <person name="Durkin A.S."/>
            <person name="Gwinn M.L."/>
            <person name="Haft D.H."/>
            <person name="Khouri H."/>
            <person name="Kolonay J.F."/>
            <person name="Madupu R."/>
            <person name="Mohammoud Y."/>
            <person name="Nelson W.C."/>
            <person name="Radune D."/>
            <person name="Romero C.M."/>
            <person name="Sarria S."/>
            <person name="Selengut J."/>
            <person name="Shamblin C."/>
            <person name="Sullivan S.A."/>
            <person name="White O."/>
            <person name="Yu Y."/>
            <person name="Zafar N."/>
            <person name="Zhou L."/>
            <person name="Fraser C.M."/>
        </authorList>
    </citation>
    <scope>NUCLEOTIDE SEQUENCE [LARGE SCALE GENOMIC DNA]</scope>
    <source>
        <strain evidence="5 6">ATCC 23344</strain>
    </source>
</reference>
<dbReference type="InterPro" id="IPR018062">
    <property type="entry name" value="HTH_AraC-typ_CS"/>
</dbReference>
<dbReference type="PROSITE" id="PS00041">
    <property type="entry name" value="HTH_ARAC_FAMILY_1"/>
    <property type="match status" value="1"/>
</dbReference>
<dbReference type="EMBL" id="CP000011">
    <property type="protein sequence ID" value="AAU45864.1"/>
    <property type="molecule type" value="Genomic_DNA"/>
</dbReference>
<dbReference type="GO" id="GO:0003700">
    <property type="term" value="F:DNA-binding transcription factor activity"/>
    <property type="evidence" value="ECO:0007669"/>
    <property type="project" value="InterPro"/>
</dbReference>
<organism evidence="5 6">
    <name type="scientific">Burkholderia mallei (strain ATCC 23344)</name>
    <dbReference type="NCBI Taxonomy" id="243160"/>
    <lineage>
        <taxon>Bacteria</taxon>
        <taxon>Pseudomonadati</taxon>
        <taxon>Pseudomonadota</taxon>
        <taxon>Betaproteobacteria</taxon>
        <taxon>Burkholderiales</taxon>
        <taxon>Burkholderiaceae</taxon>
        <taxon>Burkholderia</taxon>
        <taxon>pseudomallei group</taxon>
    </lineage>
</organism>
<dbReference type="InterPro" id="IPR020449">
    <property type="entry name" value="Tscrpt_reg_AraC-type_HTH"/>
</dbReference>
<evidence type="ECO:0000313" key="5">
    <source>
        <dbReference type="EMBL" id="AAU45864.1"/>
    </source>
</evidence>
<protein>
    <submittedName>
        <fullName evidence="5">Type III secretion system transcriptional regulator BsaN</fullName>
    </submittedName>
</protein>
<dbReference type="KEGG" id="bma:BMAA1545"/>
<proteinExistence type="predicted"/>
<dbReference type="SMART" id="SM00342">
    <property type="entry name" value="HTH_ARAC"/>
    <property type="match status" value="1"/>
</dbReference>
<dbReference type="Pfam" id="PF12833">
    <property type="entry name" value="HTH_18"/>
    <property type="match status" value="1"/>
</dbReference>
<feature type="domain" description="HTH araC/xylS-type" evidence="4">
    <location>
        <begin position="153"/>
        <end position="251"/>
    </location>
</feature>
<evidence type="ECO:0000256" key="2">
    <source>
        <dbReference type="ARBA" id="ARBA00023125"/>
    </source>
</evidence>
<dbReference type="GO" id="GO:0043565">
    <property type="term" value="F:sequence-specific DNA binding"/>
    <property type="evidence" value="ECO:0007669"/>
    <property type="project" value="InterPro"/>
</dbReference>
<keyword evidence="6" id="KW-1185">Reference proteome</keyword>
<evidence type="ECO:0000256" key="3">
    <source>
        <dbReference type="ARBA" id="ARBA00023163"/>
    </source>
</evidence>
<dbReference type="Gene3D" id="1.10.10.60">
    <property type="entry name" value="Homeodomain-like"/>
    <property type="match status" value="1"/>
</dbReference>
<dbReference type="PROSITE" id="PS01124">
    <property type="entry name" value="HTH_ARAC_FAMILY_2"/>
    <property type="match status" value="1"/>
</dbReference>
<keyword evidence="3" id="KW-0804">Transcription</keyword>
<dbReference type="AlphaFoldDB" id="A0A0H2WBH3"/>
<evidence type="ECO:0000256" key="1">
    <source>
        <dbReference type="ARBA" id="ARBA00023015"/>
    </source>
</evidence>
<evidence type="ECO:0000259" key="4">
    <source>
        <dbReference type="PROSITE" id="PS01124"/>
    </source>
</evidence>
<keyword evidence="2" id="KW-0238">DNA-binding</keyword>
<keyword evidence="1" id="KW-0805">Transcription regulation</keyword>
<dbReference type="InterPro" id="IPR018060">
    <property type="entry name" value="HTH_AraC"/>
</dbReference>
<gene>
    <name evidence="5" type="primary">bsaN</name>
    <name evidence="5" type="ordered locus">BMAA1545</name>
</gene>
<accession>A0A0H2WBH3</accession>
<dbReference type="PATRIC" id="fig|243160.12.peg.5121"/>
<sequence>MANRFNKFDCVVVSPGKSRSFAGPAIRLIRPVTEIAKLDVSFGAMSHAVSIDKNKSALVIGIGQFKIASREGAWRFHDVPLFEAAKLLAFLESCGAPDGAGREYRAGAPDGAVIDAPGDLSIWKFDRWLIARVMGAPHGADPLFAFLRAQESYGLVRFLLRERANPQPIAVLAARYGVSEPHFRRLCRQALGRGLKRELRQWRAAQAVLEVVESRDSMTEVAMSNGFASSSHFSREIKDLFGISPCRFRRRT</sequence>
<dbReference type="InterPro" id="IPR009057">
    <property type="entry name" value="Homeodomain-like_sf"/>
</dbReference>
<evidence type="ECO:0000313" key="6">
    <source>
        <dbReference type="Proteomes" id="UP000006693"/>
    </source>
</evidence>
<dbReference type="HOGENOM" id="CLU_082966_2_0_4"/>
<name>A0A0H2WBH3_BURMA</name>
<dbReference type="eggNOG" id="COG2207">
    <property type="taxonomic scope" value="Bacteria"/>
</dbReference>
<dbReference type="PRINTS" id="PR00032">
    <property type="entry name" value="HTHARAC"/>
</dbReference>
<dbReference type="SUPFAM" id="SSF46689">
    <property type="entry name" value="Homeodomain-like"/>
    <property type="match status" value="1"/>
</dbReference>
<dbReference type="PANTHER" id="PTHR46796">
    <property type="entry name" value="HTH-TYPE TRANSCRIPTIONAL ACTIVATOR RHAS-RELATED"/>
    <property type="match status" value="1"/>
</dbReference>